<feature type="transmembrane region" description="Helical" evidence="1">
    <location>
        <begin position="93"/>
        <end position="118"/>
    </location>
</feature>
<keyword evidence="1" id="KW-1133">Transmembrane helix</keyword>
<evidence type="ECO:0000313" key="2">
    <source>
        <dbReference type="EMBL" id="MFC4359236.1"/>
    </source>
</evidence>
<evidence type="ECO:0000256" key="1">
    <source>
        <dbReference type="SAM" id="Phobius"/>
    </source>
</evidence>
<feature type="transmembrane region" description="Helical" evidence="1">
    <location>
        <begin position="27"/>
        <end position="45"/>
    </location>
</feature>
<keyword evidence="3" id="KW-1185">Reference proteome</keyword>
<sequence>MNNEVAEETLTRYPDQFSTIRSLSTNLITVVGIFISLLGSGAFFGDTEINSLIIVAFASLVFALIIGFLALAEISGAVKEQEDGKILVGSKEWGSIWFSARYQLLLFIFSLITLISGIEL</sequence>
<organism evidence="2 3">
    <name type="scientific">Halobium salinum</name>
    <dbReference type="NCBI Taxonomy" id="1364940"/>
    <lineage>
        <taxon>Archaea</taxon>
        <taxon>Methanobacteriati</taxon>
        <taxon>Methanobacteriota</taxon>
        <taxon>Stenosarchaea group</taxon>
        <taxon>Halobacteria</taxon>
        <taxon>Halobacteriales</taxon>
        <taxon>Haloferacaceae</taxon>
        <taxon>Halobium</taxon>
    </lineage>
</organism>
<keyword evidence="1" id="KW-0472">Membrane</keyword>
<feature type="transmembrane region" description="Helical" evidence="1">
    <location>
        <begin position="51"/>
        <end position="72"/>
    </location>
</feature>
<dbReference type="RefSeq" id="WP_267622884.1">
    <property type="nucleotide sequence ID" value="NZ_JAODIW010000006.1"/>
</dbReference>
<dbReference type="EMBL" id="JBHSDS010000008">
    <property type="protein sequence ID" value="MFC4359236.1"/>
    <property type="molecule type" value="Genomic_DNA"/>
</dbReference>
<dbReference type="Proteomes" id="UP001595921">
    <property type="component" value="Unassembled WGS sequence"/>
</dbReference>
<dbReference type="AlphaFoldDB" id="A0ABD5PEP5"/>
<evidence type="ECO:0000313" key="3">
    <source>
        <dbReference type="Proteomes" id="UP001595921"/>
    </source>
</evidence>
<accession>A0ABD5PEP5</accession>
<protein>
    <submittedName>
        <fullName evidence="2">Uncharacterized protein</fullName>
    </submittedName>
</protein>
<keyword evidence="1" id="KW-0812">Transmembrane</keyword>
<name>A0ABD5PEP5_9EURY</name>
<comment type="caution">
    <text evidence="2">The sequence shown here is derived from an EMBL/GenBank/DDBJ whole genome shotgun (WGS) entry which is preliminary data.</text>
</comment>
<reference evidence="2 3" key="1">
    <citation type="journal article" date="2019" name="Int. J. Syst. Evol. Microbiol.">
        <title>The Global Catalogue of Microorganisms (GCM) 10K type strain sequencing project: providing services to taxonomists for standard genome sequencing and annotation.</title>
        <authorList>
            <consortium name="The Broad Institute Genomics Platform"/>
            <consortium name="The Broad Institute Genome Sequencing Center for Infectious Disease"/>
            <person name="Wu L."/>
            <person name="Ma J."/>
        </authorList>
    </citation>
    <scope>NUCLEOTIDE SEQUENCE [LARGE SCALE GENOMIC DNA]</scope>
    <source>
        <strain evidence="2 3">CGMCC 1.12553</strain>
    </source>
</reference>
<proteinExistence type="predicted"/>
<gene>
    <name evidence="2" type="ORF">ACFO0N_14920</name>
</gene>